<accession>A0ABS4GER1</accession>
<dbReference type="EMBL" id="JAGGKS010000005">
    <property type="protein sequence ID" value="MBP1926174.1"/>
    <property type="molecule type" value="Genomic_DNA"/>
</dbReference>
<organism evidence="1 2">
    <name type="scientific">Sedimentibacter acidaminivorans</name>
    <dbReference type="NCBI Taxonomy" id="913099"/>
    <lineage>
        <taxon>Bacteria</taxon>
        <taxon>Bacillati</taxon>
        <taxon>Bacillota</taxon>
        <taxon>Tissierellia</taxon>
        <taxon>Sedimentibacter</taxon>
    </lineage>
</organism>
<evidence type="ECO:0000313" key="2">
    <source>
        <dbReference type="Proteomes" id="UP001519342"/>
    </source>
</evidence>
<reference evidence="1 2" key="1">
    <citation type="submission" date="2021-03" db="EMBL/GenBank/DDBJ databases">
        <title>Genomic Encyclopedia of Type Strains, Phase IV (KMG-IV): sequencing the most valuable type-strain genomes for metagenomic binning, comparative biology and taxonomic classification.</title>
        <authorList>
            <person name="Goeker M."/>
        </authorList>
    </citation>
    <scope>NUCLEOTIDE SEQUENCE [LARGE SCALE GENOMIC DNA]</scope>
    <source>
        <strain evidence="1 2">DSM 24004</strain>
    </source>
</reference>
<proteinExistence type="predicted"/>
<name>A0ABS4GER1_9FIRM</name>
<comment type="caution">
    <text evidence="1">The sequence shown here is derived from an EMBL/GenBank/DDBJ whole genome shotgun (WGS) entry which is preliminary data.</text>
</comment>
<sequence length="105" mass="11618">MCCNRSNNNGNVQGNSGRRSCWNPCPGNVRGITEIALRGPGCINGTGRCLRRNEVVQGESGFDDDCFWVSPDRGNNSNWRHCGNNSNWCLRCLERLLSDNAGCPR</sequence>
<dbReference type="RefSeq" id="WP_209511901.1">
    <property type="nucleotide sequence ID" value="NZ_JAGGKS010000005.1"/>
</dbReference>
<evidence type="ECO:0000313" key="1">
    <source>
        <dbReference type="EMBL" id="MBP1926174.1"/>
    </source>
</evidence>
<dbReference type="Proteomes" id="UP001519342">
    <property type="component" value="Unassembled WGS sequence"/>
</dbReference>
<protein>
    <submittedName>
        <fullName evidence="1">Uncharacterized protein</fullName>
    </submittedName>
</protein>
<gene>
    <name evidence="1" type="ORF">J2Z76_002038</name>
</gene>
<keyword evidence="2" id="KW-1185">Reference proteome</keyword>